<dbReference type="Proteomes" id="UP000321440">
    <property type="component" value="Unassembled WGS sequence"/>
</dbReference>
<dbReference type="Pfam" id="PF01963">
    <property type="entry name" value="TraB_PrgY_gumN"/>
    <property type="match status" value="1"/>
</dbReference>
<dbReference type="EMBL" id="BJYA01000013">
    <property type="protein sequence ID" value="GEN46210.1"/>
    <property type="molecule type" value="Genomic_DNA"/>
</dbReference>
<gene>
    <name evidence="2" type="ORF">AHA02nite_19860</name>
</gene>
<evidence type="ECO:0008006" key="4">
    <source>
        <dbReference type="Google" id="ProtNLM"/>
    </source>
</evidence>
<dbReference type="PANTHER" id="PTHR40590">
    <property type="entry name" value="CYTOPLASMIC PROTEIN-RELATED"/>
    <property type="match status" value="1"/>
</dbReference>
<comment type="caution">
    <text evidence="2">The sequence shown here is derived from an EMBL/GenBank/DDBJ whole genome shotgun (WGS) entry which is preliminary data.</text>
</comment>
<dbReference type="InterPro" id="IPR047111">
    <property type="entry name" value="YbaP-like"/>
</dbReference>
<dbReference type="PANTHER" id="PTHR40590:SF1">
    <property type="entry name" value="CYTOPLASMIC PROTEIN"/>
    <property type="match status" value="1"/>
</dbReference>
<dbReference type="InterPro" id="IPR002816">
    <property type="entry name" value="TraB/PrgY/GumN_fam"/>
</dbReference>
<sequence length="312" mass="36693">MSYKRLLKLTILSLIALILIGCDEELTVEDVEIPEKSEAFFWEAEHNDKTIYFLGTLHAGHEDMYPMRDEIENAMDETELLLSEYNESNDEIRLEYNEIRDSYTQLPSGHQLSDYLSDEQMDDVRKIESELNVPFYLLNAMKPWRIQSLYESYLLSVISDYTSEQSVEEYLYDRMLDNSEGMPLEDLETNLQNVRDRDMVYQVYMLEQVLNKPYSEAETHVETEITAWRAGEESLVDTSREVSKDAESPGIEEIHIEEMFFNRDIQMAEKIDEVVHNHEEDTIMVAAGYLHFFGPDNILELLEEKGYEIERR</sequence>
<dbReference type="PROSITE" id="PS51257">
    <property type="entry name" value="PROKAR_LIPOPROTEIN"/>
    <property type="match status" value="1"/>
</dbReference>
<name>A0A511W551_9BACI</name>
<reference evidence="2 3" key="1">
    <citation type="submission" date="2019-07" db="EMBL/GenBank/DDBJ databases">
        <title>Whole genome shotgun sequence of Alkalibacillus haloalkaliphilus NBRC 103110.</title>
        <authorList>
            <person name="Hosoyama A."/>
            <person name="Uohara A."/>
            <person name="Ohji S."/>
            <person name="Ichikawa N."/>
        </authorList>
    </citation>
    <scope>NUCLEOTIDE SEQUENCE [LARGE SCALE GENOMIC DNA]</scope>
    <source>
        <strain evidence="2 3">NBRC 103110</strain>
    </source>
</reference>
<protein>
    <recommendedName>
        <fullName evidence="4">TraB/GumN family protein</fullName>
    </recommendedName>
</protein>
<accession>A0A511W551</accession>
<feature type="coiled-coil region" evidence="1">
    <location>
        <begin position="68"/>
        <end position="102"/>
    </location>
</feature>
<dbReference type="CDD" id="cd14789">
    <property type="entry name" value="Tiki"/>
    <property type="match status" value="1"/>
</dbReference>
<proteinExistence type="predicted"/>
<keyword evidence="3" id="KW-1185">Reference proteome</keyword>
<organism evidence="2 3">
    <name type="scientific">Alkalibacillus haloalkaliphilus</name>
    <dbReference type="NCBI Taxonomy" id="94136"/>
    <lineage>
        <taxon>Bacteria</taxon>
        <taxon>Bacillati</taxon>
        <taxon>Bacillota</taxon>
        <taxon>Bacilli</taxon>
        <taxon>Bacillales</taxon>
        <taxon>Bacillaceae</taxon>
        <taxon>Alkalibacillus</taxon>
    </lineage>
</organism>
<evidence type="ECO:0000313" key="3">
    <source>
        <dbReference type="Proteomes" id="UP000321440"/>
    </source>
</evidence>
<keyword evidence="1" id="KW-0175">Coiled coil</keyword>
<dbReference type="RefSeq" id="WP_146816833.1">
    <property type="nucleotide sequence ID" value="NZ_BJYA01000013.1"/>
</dbReference>
<dbReference type="OrthoDB" id="357294at2"/>
<dbReference type="AlphaFoldDB" id="A0A511W551"/>
<evidence type="ECO:0000313" key="2">
    <source>
        <dbReference type="EMBL" id="GEN46210.1"/>
    </source>
</evidence>
<evidence type="ECO:0000256" key="1">
    <source>
        <dbReference type="SAM" id="Coils"/>
    </source>
</evidence>